<proteinExistence type="predicted"/>
<organism evidence="2 3">
    <name type="scientific">Pelomonas aquatica</name>
    <dbReference type="NCBI Taxonomy" id="431058"/>
    <lineage>
        <taxon>Bacteria</taxon>
        <taxon>Pseudomonadati</taxon>
        <taxon>Pseudomonadota</taxon>
        <taxon>Betaproteobacteria</taxon>
        <taxon>Burkholderiales</taxon>
        <taxon>Sphaerotilaceae</taxon>
        <taxon>Roseateles</taxon>
    </lineage>
</organism>
<dbReference type="EMBL" id="JAVDXQ010000004">
    <property type="protein sequence ID" value="MDR7298174.1"/>
    <property type="molecule type" value="Genomic_DNA"/>
</dbReference>
<gene>
    <name evidence="2" type="ORF">J2X16_003523</name>
</gene>
<evidence type="ECO:0000256" key="1">
    <source>
        <dbReference type="SAM" id="SignalP"/>
    </source>
</evidence>
<evidence type="ECO:0000313" key="3">
    <source>
        <dbReference type="Proteomes" id="UP001180536"/>
    </source>
</evidence>
<accession>A0ABU1ZC20</accession>
<evidence type="ECO:0008006" key="4">
    <source>
        <dbReference type="Google" id="ProtNLM"/>
    </source>
</evidence>
<protein>
    <recommendedName>
        <fullName evidence="4">PEP-CTERM protein-sorting domain-containing protein</fullName>
    </recommendedName>
</protein>
<comment type="caution">
    <text evidence="2">The sequence shown here is derived from an EMBL/GenBank/DDBJ whole genome shotgun (WGS) entry which is preliminary data.</text>
</comment>
<dbReference type="RefSeq" id="WP_056874393.1">
    <property type="nucleotide sequence ID" value="NZ_JAVDXQ010000004.1"/>
</dbReference>
<feature type="signal peptide" evidence="1">
    <location>
        <begin position="1"/>
        <end position="21"/>
    </location>
</feature>
<name>A0ABU1ZC20_9BURK</name>
<sequence>MRATSKLLGLTLAAALQPAVAGVVALNFEDVTTVGKLGQYKGVTFTGPAWGVTSALNDCDGLWLFAKTGSCGALLLGNPGQGATPNALSFTIDLAGGFVNEFDFVYGIRAGSNVTVRVFDGLGGTGNALETLAGLTGSSCDQPGISFCQWHNGSIKFDGTARSVTFSGVDQRLMLDDLEFTAPTVGTPLPEPGSIALALGALGALGWARKRAAR</sequence>
<dbReference type="Proteomes" id="UP001180536">
    <property type="component" value="Unassembled WGS sequence"/>
</dbReference>
<keyword evidence="1" id="KW-0732">Signal</keyword>
<feature type="chain" id="PRO_5045135127" description="PEP-CTERM protein-sorting domain-containing protein" evidence="1">
    <location>
        <begin position="22"/>
        <end position="214"/>
    </location>
</feature>
<reference evidence="2 3" key="1">
    <citation type="submission" date="2023-07" db="EMBL/GenBank/DDBJ databases">
        <title>Sorghum-associated microbial communities from plants grown in Nebraska, USA.</title>
        <authorList>
            <person name="Schachtman D."/>
        </authorList>
    </citation>
    <scope>NUCLEOTIDE SEQUENCE [LARGE SCALE GENOMIC DNA]</scope>
    <source>
        <strain evidence="2 3">BE310</strain>
    </source>
</reference>
<evidence type="ECO:0000313" key="2">
    <source>
        <dbReference type="EMBL" id="MDR7298174.1"/>
    </source>
</evidence>
<keyword evidence="3" id="KW-1185">Reference proteome</keyword>